<keyword evidence="3 5" id="KW-1133">Transmembrane helix</keyword>
<evidence type="ECO:0000256" key="2">
    <source>
        <dbReference type="ARBA" id="ARBA00022692"/>
    </source>
</evidence>
<dbReference type="NCBIfam" id="TIGR00945">
    <property type="entry name" value="tatC"/>
    <property type="match status" value="1"/>
</dbReference>
<accession>A0ABP8HPI6</accession>
<keyword evidence="5" id="KW-0813">Transport</keyword>
<dbReference type="HAMAP" id="MF_00902">
    <property type="entry name" value="TatC"/>
    <property type="match status" value="1"/>
</dbReference>
<feature type="transmembrane region" description="Helical" evidence="5">
    <location>
        <begin position="176"/>
        <end position="197"/>
    </location>
</feature>
<name>A0ABP8HPI6_9BACT</name>
<dbReference type="InterPro" id="IPR002033">
    <property type="entry name" value="TatC"/>
</dbReference>
<keyword evidence="7" id="KW-1185">Reference proteome</keyword>
<comment type="similarity">
    <text evidence="5">Belongs to the TatC family.</text>
</comment>
<protein>
    <recommendedName>
        <fullName evidence="5">Sec-independent protein translocase protein TatC</fullName>
    </recommendedName>
</protein>
<feature type="transmembrane region" description="Helical" evidence="5">
    <location>
        <begin position="85"/>
        <end position="106"/>
    </location>
</feature>
<feature type="transmembrane region" description="Helical" evidence="5">
    <location>
        <begin position="231"/>
        <end position="251"/>
    </location>
</feature>
<keyword evidence="5" id="KW-0811">Translocation</keyword>
<comment type="function">
    <text evidence="5">Part of the twin-arginine translocation (Tat) system that transports large folded proteins containing a characteristic twin-arginine motif in their signal peptide across membranes.</text>
</comment>
<comment type="caution">
    <text evidence="6">The sequence shown here is derived from an EMBL/GenBank/DDBJ whole genome shotgun (WGS) entry which is preliminary data.</text>
</comment>
<dbReference type="PANTHER" id="PTHR30371">
    <property type="entry name" value="SEC-INDEPENDENT PROTEIN TRANSLOCASE PROTEIN TATC"/>
    <property type="match status" value="1"/>
</dbReference>
<dbReference type="Pfam" id="PF00902">
    <property type="entry name" value="TatC"/>
    <property type="match status" value="1"/>
</dbReference>
<feature type="transmembrane region" description="Helical" evidence="5">
    <location>
        <begin position="14"/>
        <end position="36"/>
    </location>
</feature>
<keyword evidence="2 5" id="KW-0812">Transmembrane</keyword>
<sequence>MSFIDHLDVMRGHLFRAVIAILVGSVIVGVFNKFFIKQVLLGPTHSDFPTYGVLCRVGKALNLGNSLCMEGLGIKMQSTQVGAQFSMFFTIVFIGGIIIAFPYIFYEFWSFVKPALTPKEQKKTRGAVFWVSFLFFLGVAFGYFVIAPYTIKFFAGFQLDENIENIWTISSYVDTIIPLVLGAGLAFQLPLVIFFLAKVGIVTASYLARVRKYSIVVIFIIAAIITPGPDIISQMTVALPLFLLYEISILLSRRVEKEKKKEEIEEWS</sequence>
<dbReference type="Proteomes" id="UP001501725">
    <property type="component" value="Unassembled WGS sequence"/>
</dbReference>
<comment type="subcellular location">
    <subcellularLocation>
        <location evidence="5">Cell membrane</location>
        <topology evidence="5">Multi-pass membrane protein</topology>
    </subcellularLocation>
    <subcellularLocation>
        <location evidence="1">Membrane</location>
        <topology evidence="1">Multi-pass membrane protein</topology>
    </subcellularLocation>
</comment>
<organism evidence="6 7">
    <name type="scientific">Flaviaesturariibacter amylovorans</name>
    <dbReference type="NCBI Taxonomy" id="1084520"/>
    <lineage>
        <taxon>Bacteria</taxon>
        <taxon>Pseudomonadati</taxon>
        <taxon>Bacteroidota</taxon>
        <taxon>Chitinophagia</taxon>
        <taxon>Chitinophagales</taxon>
        <taxon>Chitinophagaceae</taxon>
        <taxon>Flaviaestuariibacter</taxon>
    </lineage>
</organism>
<evidence type="ECO:0000256" key="1">
    <source>
        <dbReference type="ARBA" id="ARBA00004141"/>
    </source>
</evidence>
<evidence type="ECO:0000313" key="6">
    <source>
        <dbReference type="EMBL" id="GAA4342247.1"/>
    </source>
</evidence>
<dbReference type="PRINTS" id="PR01840">
    <property type="entry name" value="TATCFAMILY"/>
</dbReference>
<evidence type="ECO:0000256" key="4">
    <source>
        <dbReference type="ARBA" id="ARBA00023136"/>
    </source>
</evidence>
<keyword evidence="4 5" id="KW-0472">Membrane</keyword>
<dbReference type="EMBL" id="BAABGY010000016">
    <property type="protein sequence ID" value="GAA4342247.1"/>
    <property type="molecule type" value="Genomic_DNA"/>
</dbReference>
<evidence type="ECO:0000256" key="3">
    <source>
        <dbReference type="ARBA" id="ARBA00022989"/>
    </source>
</evidence>
<evidence type="ECO:0000313" key="7">
    <source>
        <dbReference type="Proteomes" id="UP001501725"/>
    </source>
</evidence>
<proteinExistence type="inferred from homology"/>
<feature type="transmembrane region" description="Helical" evidence="5">
    <location>
        <begin position="209"/>
        <end position="225"/>
    </location>
</feature>
<dbReference type="PANTHER" id="PTHR30371:SF0">
    <property type="entry name" value="SEC-INDEPENDENT PROTEIN TRANSLOCASE PROTEIN TATC, CHLOROPLASTIC-RELATED"/>
    <property type="match status" value="1"/>
</dbReference>
<comment type="subunit">
    <text evidence="5">Forms a complex with TatA.</text>
</comment>
<evidence type="ECO:0000256" key="5">
    <source>
        <dbReference type="HAMAP-Rule" id="MF_00902"/>
    </source>
</evidence>
<feature type="transmembrane region" description="Helical" evidence="5">
    <location>
        <begin position="127"/>
        <end position="151"/>
    </location>
</feature>
<keyword evidence="5" id="KW-1003">Cell membrane</keyword>
<gene>
    <name evidence="5 6" type="primary">tatC</name>
    <name evidence="6" type="ORF">GCM10023184_41460</name>
</gene>
<reference evidence="7" key="1">
    <citation type="journal article" date="2019" name="Int. J. Syst. Evol. Microbiol.">
        <title>The Global Catalogue of Microorganisms (GCM) 10K type strain sequencing project: providing services to taxonomists for standard genome sequencing and annotation.</title>
        <authorList>
            <consortium name="The Broad Institute Genomics Platform"/>
            <consortium name="The Broad Institute Genome Sequencing Center for Infectious Disease"/>
            <person name="Wu L."/>
            <person name="Ma J."/>
        </authorList>
    </citation>
    <scope>NUCLEOTIDE SEQUENCE [LARGE SCALE GENOMIC DNA]</scope>
    <source>
        <strain evidence="7">JCM 17919</strain>
    </source>
</reference>
<keyword evidence="5" id="KW-0653">Protein transport</keyword>